<keyword evidence="2" id="KW-0677">Repeat</keyword>
<sequence>GRVLVAGGSGARDGQEDGALASAELYDPATATWSTTGTLSSARTGHQAVLLDDGRVLVTGGLLPTGADRAEPLAYCEVFDPADGEWSTTGSLGTARAGHQAVLLADHRVLVTGGDLVVAADGTLDPHSLASAELYDPVSEVWSPARPMPDGGRSGHRAISLRSGEVLVTGGTGAPERSAGFRSVISYDPRSGTWRTLGGLLLGRSAHAVAELPDDRVLAATGVAGTDPTGTGEVLIP</sequence>
<evidence type="ECO:0000313" key="3">
    <source>
        <dbReference type="EMBL" id="MFD1541144.1"/>
    </source>
</evidence>
<evidence type="ECO:0000256" key="1">
    <source>
        <dbReference type="ARBA" id="ARBA00022441"/>
    </source>
</evidence>
<reference evidence="4" key="1">
    <citation type="journal article" date="2019" name="Int. J. Syst. Evol. Microbiol.">
        <title>The Global Catalogue of Microorganisms (GCM) 10K type strain sequencing project: providing services to taxonomists for standard genome sequencing and annotation.</title>
        <authorList>
            <consortium name="The Broad Institute Genomics Platform"/>
            <consortium name="The Broad Institute Genome Sequencing Center for Infectious Disease"/>
            <person name="Wu L."/>
            <person name="Ma J."/>
        </authorList>
    </citation>
    <scope>NUCLEOTIDE SEQUENCE [LARGE SCALE GENOMIC DNA]</scope>
    <source>
        <strain evidence="4">CGMCC 1.15399</strain>
    </source>
</reference>
<dbReference type="Gene3D" id="2.130.10.80">
    <property type="entry name" value="Galactose oxidase/kelch, beta-propeller"/>
    <property type="match status" value="2"/>
</dbReference>
<organism evidence="3 4">
    <name type="scientific">Nonomuraea guangzhouensis</name>
    <dbReference type="NCBI Taxonomy" id="1291555"/>
    <lineage>
        <taxon>Bacteria</taxon>
        <taxon>Bacillati</taxon>
        <taxon>Actinomycetota</taxon>
        <taxon>Actinomycetes</taxon>
        <taxon>Streptosporangiales</taxon>
        <taxon>Streptosporangiaceae</taxon>
        <taxon>Nonomuraea</taxon>
    </lineage>
</organism>
<evidence type="ECO:0000256" key="2">
    <source>
        <dbReference type="ARBA" id="ARBA00022737"/>
    </source>
</evidence>
<gene>
    <name evidence="3" type="ORF">ACFSJ0_29110</name>
</gene>
<keyword evidence="4" id="KW-1185">Reference proteome</keyword>
<dbReference type="PANTHER" id="PTHR46344:SF27">
    <property type="entry name" value="KELCH REPEAT SUPERFAMILY PROTEIN"/>
    <property type="match status" value="1"/>
</dbReference>
<keyword evidence="1" id="KW-0880">Kelch repeat</keyword>
<accession>A0ABW4GFC0</accession>
<comment type="caution">
    <text evidence="3">The sequence shown here is derived from an EMBL/GenBank/DDBJ whole genome shotgun (WGS) entry which is preliminary data.</text>
</comment>
<evidence type="ECO:0000313" key="4">
    <source>
        <dbReference type="Proteomes" id="UP001597097"/>
    </source>
</evidence>
<protein>
    <submittedName>
        <fullName evidence="3">Kelch repeat-containing protein</fullName>
    </submittedName>
</protein>
<dbReference type="PANTHER" id="PTHR46344">
    <property type="entry name" value="OS02G0202900 PROTEIN"/>
    <property type="match status" value="1"/>
</dbReference>
<dbReference type="RefSeq" id="WP_378623026.1">
    <property type="nucleotide sequence ID" value="NZ_JBHUCM010000024.1"/>
</dbReference>
<dbReference type="Proteomes" id="UP001597097">
    <property type="component" value="Unassembled WGS sequence"/>
</dbReference>
<dbReference type="Gene3D" id="2.120.10.80">
    <property type="entry name" value="Kelch-type beta propeller"/>
    <property type="match status" value="1"/>
</dbReference>
<dbReference type="InterPro" id="IPR006652">
    <property type="entry name" value="Kelch_1"/>
</dbReference>
<dbReference type="InterPro" id="IPR015915">
    <property type="entry name" value="Kelch-typ_b-propeller"/>
</dbReference>
<dbReference type="EMBL" id="JBHUCM010000024">
    <property type="protein sequence ID" value="MFD1541144.1"/>
    <property type="molecule type" value="Genomic_DNA"/>
</dbReference>
<dbReference type="SUPFAM" id="SSF117281">
    <property type="entry name" value="Kelch motif"/>
    <property type="match status" value="1"/>
</dbReference>
<name>A0ABW4GFC0_9ACTN</name>
<feature type="non-terminal residue" evidence="3">
    <location>
        <position position="1"/>
    </location>
</feature>
<proteinExistence type="predicted"/>
<dbReference type="SMART" id="SM00612">
    <property type="entry name" value="Kelch"/>
    <property type="match status" value="4"/>
</dbReference>
<dbReference type="InterPro" id="IPR037293">
    <property type="entry name" value="Gal_Oxidase_central_sf"/>
</dbReference>